<evidence type="ECO:0008006" key="3">
    <source>
        <dbReference type="Google" id="ProtNLM"/>
    </source>
</evidence>
<evidence type="ECO:0000313" key="2">
    <source>
        <dbReference type="Proteomes" id="UP000241238"/>
    </source>
</evidence>
<dbReference type="SUPFAM" id="SSF56925">
    <property type="entry name" value="OMPA-like"/>
    <property type="match status" value="1"/>
</dbReference>
<sequence>MNIQNFKFYSLIMLGSLFIGNNITTYSAEGNNLYLRTGIGLFSGYSKFEPKINGEKQKLTDGKPDSPEYELGLEFTKDINDNVELGFGLAYQNNSNLKRYKTKEYSSKMGKYDSIPLYVVGKYKFNSFDNGVVPYLKANLGYSFNFNEKDGKGSIDKENIKYKVDVNNGLYLGFGAGMEYNNFIVDLMYQVNSAKASVKEKETGAKSGKDYLNSGKITLGIGYKFSY</sequence>
<dbReference type="InterPro" id="IPR011250">
    <property type="entry name" value="OMP/PagP_B-barrel"/>
</dbReference>
<dbReference type="EMBL" id="CP028103">
    <property type="protein sequence ID" value="AVQ30514.1"/>
    <property type="molecule type" value="Genomic_DNA"/>
</dbReference>
<name>A0ABN5JFL5_FUSVA</name>
<dbReference type="GeneID" id="77467244"/>
<dbReference type="Gene3D" id="2.40.160.20">
    <property type="match status" value="1"/>
</dbReference>
<dbReference type="Proteomes" id="UP000241238">
    <property type="component" value="Chromosome"/>
</dbReference>
<evidence type="ECO:0000313" key="1">
    <source>
        <dbReference type="EMBL" id="AVQ30514.1"/>
    </source>
</evidence>
<proteinExistence type="predicted"/>
<accession>A0ABN5JFL5</accession>
<reference evidence="2" key="1">
    <citation type="journal article" date="2018" name="MSphere">
        <title>Fusobacterium Genomics Using MinION and Illumina Sequencing Enables Genome Completion and Correction.</title>
        <authorList>
            <person name="Todd S.M."/>
            <person name="Settlage R.E."/>
            <person name="Lahmers K.K."/>
            <person name="Slade D.J."/>
        </authorList>
    </citation>
    <scope>NUCLEOTIDE SEQUENCE [LARGE SCALE GENOMIC DNA]</scope>
    <source>
        <strain evidence="2">ATCC 27725</strain>
    </source>
</reference>
<keyword evidence="2" id="KW-1185">Reference proteome</keyword>
<organism evidence="1 2">
    <name type="scientific">Fusobacterium varium ATCC 27725</name>
    <dbReference type="NCBI Taxonomy" id="469618"/>
    <lineage>
        <taxon>Bacteria</taxon>
        <taxon>Fusobacteriati</taxon>
        <taxon>Fusobacteriota</taxon>
        <taxon>Fusobacteriia</taxon>
        <taxon>Fusobacteriales</taxon>
        <taxon>Fusobacteriaceae</taxon>
        <taxon>Fusobacterium</taxon>
    </lineage>
</organism>
<gene>
    <name evidence="1" type="ORF">C4N18_04510</name>
</gene>
<dbReference type="RefSeq" id="WP_005951890.1">
    <property type="nucleotide sequence ID" value="NZ_CP028103.1"/>
</dbReference>
<protein>
    <recommendedName>
        <fullName evidence="3">Outer membrane protein beta-barrel domain-containing protein</fullName>
    </recommendedName>
</protein>